<feature type="compositionally biased region" description="Basic residues" evidence="1">
    <location>
        <begin position="38"/>
        <end position="51"/>
    </location>
</feature>
<protein>
    <submittedName>
        <fullName evidence="3">Uncharacterized protein</fullName>
    </submittedName>
</protein>
<sequence length="113" mass="12777">MTQDIISKNSPCESDSEVSASEEDMPQHQNEHTCYYKSKPKGKKSKKHQRSKREQADSFETVVVTSACTSVTTAVITAFITTLLVSFLTAAVVVTPVMEKMDKLESKLKWRFW</sequence>
<gene>
    <name evidence="3" type="ORF">PAC_09081</name>
</gene>
<keyword evidence="2" id="KW-0812">Transmembrane</keyword>
<dbReference type="AlphaFoldDB" id="A0A1L7X2G0"/>
<feature type="compositionally biased region" description="Acidic residues" evidence="1">
    <location>
        <begin position="14"/>
        <end position="24"/>
    </location>
</feature>
<keyword evidence="2" id="KW-1133">Transmembrane helix</keyword>
<evidence type="ECO:0000313" key="4">
    <source>
        <dbReference type="Proteomes" id="UP000184330"/>
    </source>
</evidence>
<evidence type="ECO:0000256" key="1">
    <source>
        <dbReference type="SAM" id="MobiDB-lite"/>
    </source>
</evidence>
<reference evidence="3 4" key="1">
    <citation type="submission" date="2016-03" db="EMBL/GenBank/DDBJ databases">
        <authorList>
            <person name="Ploux O."/>
        </authorList>
    </citation>
    <scope>NUCLEOTIDE SEQUENCE [LARGE SCALE GENOMIC DNA]</scope>
    <source>
        <strain evidence="3 4">UAMH 11012</strain>
    </source>
</reference>
<feature type="transmembrane region" description="Helical" evidence="2">
    <location>
        <begin position="74"/>
        <end position="98"/>
    </location>
</feature>
<dbReference type="Proteomes" id="UP000184330">
    <property type="component" value="Unassembled WGS sequence"/>
</dbReference>
<accession>A0A1L7X2G0</accession>
<feature type="compositionally biased region" description="Polar residues" evidence="1">
    <location>
        <begin position="1"/>
        <end position="12"/>
    </location>
</feature>
<feature type="region of interest" description="Disordered" evidence="1">
    <location>
        <begin position="1"/>
        <end position="58"/>
    </location>
</feature>
<dbReference type="EMBL" id="FJOG01000013">
    <property type="protein sequence ID" value="CZR59189.1"/>
    <property type="molecule type" value="Genomic_DNA"/>
</dbReference>
<organism evidence="3 4">
    <name type="scientific">Phialocephala subalpina</name>
    <dbReference type="NCBI Taxonomy" id="576137"/>
    <lineage>
        <taxon>Eukaryota</taxon>
        <taxon>Fungi</taxon>
        <taxon>Dikarya</taxon>
        <taxon>Ascomycota</taxon>
        <taxon>Pezizomycotina</taxon>
        <taxon>Leotiomycetes</taxon>
        <taxon>Helotiales</taxon>
        <taxon>Mollisiaceae</taxon>
        <taxon>Phialocephala</taxon>
        <taxon>Phialocephala fortinii species complex</taxon>
    </lineage>
</organism>
<evidence type="ECO:0000313" key="3">
    <source>
        <dbReference type="EMBL" id="CZR59189.1"/>
    </source>
</evidence>
<proteinExistence type="predicted"/>
<evidence type="ECO:0000256" key="2">
    <source>
        <dbReference type="SAM" id="Phobius"/>
    </source>
</evidence>
<name>A0A1L7X2G0_9HELO</name>
<keyword evidence="4" id="KW-1185">Reference proteome</keyword>
<keyword evidence="2" id="KW-0472">Membrane</keyword>